<name>A0A0E9PP98_ANGAN</name>
<dbReference type="EMBL" id="GBXM01093936">
    <property type="protein sequence ID" value="JAH14641.1"/>
    <property type="molecule type" value="Transcribed_RNA"/>
</dbReference>
<dbReference type="EMBL" id="GBXM01102455">
    <property type="protein sequence ID" value="JAH06122.1"/>
    <property type="molecule type" value="Transcribed_RNA"/>
</dbReference>
<accession>A0A0E9PP98</accession>
<evidence type="ECO:0000313" key="1">
    <source>
        <dbReference type="EMBL" id="JAH06122.1"/>
    </source>
</evidence>
<organism evidence="1">
    <name type="scientific">Anguilla anguilla</name>
    <name type="common">European freshwater eel</name>
    <name type="synonym">Muraena anguilla</name>
    <dbReference type="NCBI Taxonomy" id="7936"/>
    <lineage>
        <taxon>Eukaryota</taxon>
        <taxon>Metazoa</taxon>
        <taxon>Chordata</taxon>
        <taxon>Craniata</taxon>
        <taxon>Vertebrata</taxon>
        <taxon>Euteleostomi</taxon>
        <taxon>Actinopterygii</taxon>
        <taxon>Neopterygii</taxon>
        <taxon>Teleostei</taxon>
        <taxon>Anguilliformes</taxon>
        <taxon>Anguillidae</taxon>
        <taxon>Anguilla</taxon>
    </lineage>
</organism>
<reference evidence="1" key="1">
    <citation type="submission" date="2014-11" db="EMBL/GenBank/DDBJ databases">
        <authorList>
            <person name="Amaro Gonzalez C."/>
        </authorList>
    </citation>
    <scope>NUCLEOTIDE SEQUENCE</scope>
</reference>
<dbReference type="EMBL" id="GBXM01097182">
    <property type="protein sequence ID" value="JAH11395.1"/>
    <property type="molecule type" value="Transcribed_RNA"/>
</dbReference>
<proteinExistence type="predicted"/>
<sequence>MFSTKSYFPQSNPML</sequence>
<protein>
    <submittedName>
        <fullName evidence="1">Uncharacterized protein</fullName>
    </submittedName>
</protein>
<reference evidence="1" key="2">
    <citation type="journal article" date="2015" name="Fish Shellfish Immunol.">
        <title>Early steps in the European eel (Anguilla anguilla)-Vibrio vulnificus interaction in the gills: Role of the RtxA13 toxin.</title>
        <authorList>
            <person name="Callol A."/>
            <person name="Pajuelo D."/>
            <person name="Ebbesson L."/>
            <person name="Teles M."/>
            <person name="MacKenzie S."/>
            <person name="Amaro C."/>
        </authorList>
    </citation>
    <scope>NUCLEOTIDE SEQUENCE</scope>
</reference>